<protein>
    <submittedName>
        <fullName evidence="12">Unannotated protein</fullName>
    </submittedName>
</protein>
<evidence type="ECO:0000313" key="14">
    <source>
        <dbReference type="EMBL" id="CAB5048237.1"/>
    </source>
</evidence>
<dbReference type="SUPFAM" id="SSF161098">
    <property type="entry name" value="MetI-like"/>
    <property type="match status" value="1"/>
</dbReference>
<dbReference type="InterPro" id="IPR035906">
    <property type="entry name" value="MetI-like_sf"/>
</dbReference>
<keyword evidence="3" id="KW-1003">Cell membrane</keyword>
<name>A0A6J7CIU6_9ZZZZ</name>
<dbReference type="GO" id="GO:0055085">
    <property type="term" value="P:transmembrane transport"/>
    <property type="evidence" value="ECO:0007669"/>
    <property type="project" value="InterPro"/>
</dbReference>
<dbReference type="EMBL" id="CAEZYA010000011">
    <property type="protein sequence ID" value="CAB4701562.1"/>
    <property type="molecule type" value="Genomic_DNA"/>
</dbReference>
<feature type="domain" description="ABC transmembrane type-1" evidence="8">
    <location>
        <begin position="144"/>
        <end position="357"/>
    </location>
</feature>
<dbReference type="PANTHER" id="PTHR30193">
    <property type="entry name" value="ABC TRANSPORTER PERMEASE PROTEIN"/>
    <property type="match status" value="1"/>
</dbReference>
<proteinExistence type="predicted"/>
<feature type="transmembrane region" description="Helical" evidence="7">
    <location>
        <begin position="21"/>
        <end position="46"/>
    </location>
</feature>
<evidence type="ECO:0000256" key="4">
    <source>
        <dbReference type="ARBA" id="ARBA00022692"/>
    </source>
</evidence>
<evidence type="ECO:0000259" key="8">
    <source>
        <dbReference type="PROSITE" id="PS50928"/>
    </source>
</evidence>
<evidence type="ECO:0000256" key="1">
    <source>
        <dbReference type="ARBA" id="ARBA00004651"/>
    </source>
</evidence>
<dbReference type="EMBL" id="CAFBQM010000037">
    <property type="protein sequence ID" value="CAB5059245.1"/>
    <property type="molecule type" value="Genomic_DNA"/>
</dbReference>
<dbReference type="EMBL" id="CAFAAU010000002">
    <property type="protein sequence ID" value="CAB4797582.1"/>
    <property type="molecule type" value="Genomic_DNA"/>
</dbReference>
<keyword evidence="6 7" id="KW-0472">Membrane</keyword>
<evidence type="ECO:0000313" key="9">
    <source>
        <dbReference type="EMBL" id="CAB4701562.1"/>
    </source>
</evidence>
<dbReference type="PANTHER" id="PTHR30193:SF37">
    <property type="entry name" value="INNER MEMBRANE ABC TRANSPORTER PERMEASE PROTEIN YCJO"/>
    <property type="match status" value="1"/>
</dbReference>
<dbReference type="GO" id="GO:0005886">
    <property type="term" value="C:plasma membrane"/>
    <property type="evidence" value="ECO:0007669"/>
    <property type="project" value="UniProtKB-SubCell"/>
</dbReference>
<reference evidence="12" key="1">
    <citation type="submission" date="2020-05" db="EMBL/GenBank/DDBJ databases">
        <authorList>
            <person name="Chiriac C."/>
            <person name="Salcher M."/>
            <person name="Ghai R."/>
            <person name="Kavagutti S V."/>
        </authorList>
    </citation>
    <scope>NUCLEOTIDE SEQUENCE</scope>
</reference>
<evidence type="ECO:0000313" key="13">
    <source>
        <dbReference type="EMBL" id="CAB4992380.1"/>
    </source>
</evidence>
<dbReference type="InterPro" id="IPR051393">
    <property type="entry name" value="ABC_transporter_permease"/>
</dbReference>
<dbReference type="Gene3D" id="1.10.3720.10">
    <property type="entry name" value="MetI-like"/>
    <property type="match status" value="1"/>
</dbReference>
<feature type="transmembrane region" description="Helical" evidence="7">
    <location>
        <begin position="288"/>
        <end position="307"/>
    </location>
</feature>
<feature type="transmembrane region" description="Helical" evidence="7">
    <location>
        <begin position="231"/>
        <end position="252"/>
    </location>
</feature>
<gene>
    <name evidence="9" type="ORF">UFOPK2627_00521</name>
    <name evidence="10" type="ORF">UFOPK2879_01024</name>
    <name evidence="11" type="ORF">UFOPK3078_00140</name>
    <name evidence="12" type="ORF">UFOPK3288_01156</name>
    <name evidence="13" type="ORF">UFOPK3990_01174</name>
    <name evidence="14" type="ORF">UFOPK4245_00620</name>
    <name evidence="15" type="ORF">UFOPK4337_00872</name>
</gene>
<dbReference type="Pfam" id="PF00528">
    <property type="entry name" value="BPD_transp_1"/>
    <property type="match status" value="1"/>
</dbReference>
<feature type="transmembrane region" description="Helical" evidence="7">
    <location>
        <begin position="336"/>
        <end position="356"/>
    </location>
</feature>
<sequence length="366" mass="40643">MQSKVKKQNAAKRAENKTARWLAAPGLILIGIFTIIPISLALTLGFTNAQLLAPTNPDFTGLNNFKTLLGVSAVTLHAAKQPDGTCAVDENGEIAYEPLRPLTRDNSPRKDLRGKSEVKRIFANAEKCSVLVVVAGDPVFWRSLTNTFFFALIVVPVQAGLALILALLVNQRLRGRNFFRTVYFIPTLSSMVVISMLWRFMYQQDGLFNKSISNFMPGYAPIDWLGNPKTAMPAIVVLSIWQAVGYHMIIWLGGLQTIPAELYEAVRMDGANKWDEFKHVTIPGLRHTFVFILITITIAALGLFVQINVLTQGGPLDSTSTLVFQSFTRGYQRQEIGYGSAISFVFFILVLVIALIQRSMTKRLDT</sequence>
<evidence type="ECO:0000256" key="5">
    <source>
        <dbReference type="ARBA" id="ARBA00022989"/>
    </source>
</evidence>
<evidence type="ECO:0000313" key="10">
    <source>
        <dbReference type="EMBL" id="CAB4771318.1"/>
    </source>
</evidence>
<evidence type="ECO:0000256" key="3">
    <source>
        <dbReference type="ARBA" id="ARBA00022475"/>
    </source>
</evidence>
<dbReference type="EMBL" id="CAFBLC010000044">
    <property type="protein sequence ID" value="CAB4855063.1"/>
    <property type="molecule type" value="Genomic_DNA"/>
</dbReference>
<keyword evidence="5 7" id="KW-1133">Transmembrane helix</keyword>
<evidence type="ECO:0000256" key="6">
    <source>
        <dbReference type="ARBA" id="ARBA00023136"/>
    </source>
</evidence>
<evidence type="ECO:0000313" key="12">
    <source>
        <dbReference type="EMBL" id="CAB4855063.1"/>
    </source>
</evidence>
<feature type="transmembrane region" description="Helical" evidence="7">
    <location>
        <begin position="148"/>
        <end position="169"/>
    </location>
</feature>
<dbReference type="InterPro" id="IPR000515">
    <property type="entry name" value="MetI-like"/>
</dbReference>
<keyword evidence="4 7" id="KW-0812">Transmembrane</keyword>
<comment type="subcellular location">
    <subcellularLocation>
        <location evidence="1">Cell membrane</location>
        <topology evidence="1">Multi-pass membrane protein</topology>
    </subcellularLocation>
</comment>
<evidence type="ECO:0000256" key="7">
    <source>
        <dbReference type="SAM" id="Phobius"/>
    </source>
</evidence>
<accession>A0A6J7CIU6</accession>
<dbReference type="PROSITE" id="PS50928">
    <property type="entry name" value="ABC_TM1"/>
    <property type="match status" value="1"/>
</dbReference>
<dbReference type="EMBL" id="CAFBQD010000010">
    <property type="protein sequence ID" value="CAB5048237.1"/>
    <property type="molecule type" value="Genomic_DNA"/>
</dbReference>
<dbReference type="AlphaFoldDB" id="A0A6J7CIU6"/>
<evidence type="ECO:0000313" key="15">
    <source>
        <dbReference type="EMBL" id="CAB5059245.1"/>
    </source>
</evidence>
<evidence type="ECO:0000313" key="11">
    <source>
        <dbReference type="EMBL" id="CAB4797582.1"/>
    </source>
</evidence>
<dbReference type="EMBL" id="CAEZZN010000038">
    <property type="protein sequence ID" value="CAB4771318.1"/>
    <property type="molecule type" value="Genomic_DNA"/>
</dbReference>
<dbReference type="EMBL" id="CAFBOQ010000041">
    <property type="protein sequence ID" value="CAB4992380.1"/>
    <property type="molecule type" value="Genomic_DNA"/>
</dbReference>
<evidence type="ECO:0000256" key="2">
    <source>
        <dbReference type="ARBA" id="ARBA00022448"/>
    </source>
</evidence>
<organism evidence="12">
    <name type="scientific">freshwater metagenome</name>
    <dbReference type="NCBI Taxonomy" id="449393"/>
    <lineage>
        <taxon>unclassified sequences</taxon>
        <taxon>metagenomes</taxon>
        <taxon>ecological metagenomes</taxon>
    </lineage>
</organism>
<feature type="transmembrane region" description="Helical" evidence="7">
    <location>
        <begin position="181"/>
        <end position="201"/>
    </location>
</feature>
<keyword evidence="2" id="KW-0813">Transport</keyword>
<dbReference type="CDD" id="cd06261">
    <property type="entry name" value="TM_PBP2"/>
    <property type="match status" value="1"/>
</dbReference>